<dbReference type="GO" id="GO:0005886">
    <property type="term" value="C:plasma membrane"/>
    <property type="evidence" value="ECO:0007669"/>
    <property type="project" value="UniProtKB-SubCell"/>
</dbReference>
<evidence type="ECO:0000313" key="10">
    <source>
        <dbReference type="Proteomes" id="UP000659388"/>
    </source>
</evidence>
<evidence type="ECO:0000256" key="3">
    <source>
        <dbReference type="ARBA" id="ARBA00022448"/>
    </source>
</evidence>
<keyword evidence="10" id="KW-1185">Reference proteome</keyword>
<dbReference type="PANTHER" id="PTHR21716">
    <property type="entry name" value="TRANSMEMBRANE PROTEIN"/>
    <property type="match status" value="1"/>
</dbReference>
<dbReference type="InterPro" id="IPR002549">
    <property type="entry name" value="AI-2E-like"/>
</dbReference>
<feature type="transmembrane region" description="Helical" evidence="8">
    <location>
        <begin position="71"/>
        <end position="93"/>
    </location>
</feature>
<gene>
    <name evidence="9" type="ORF">JL102_15590</name>
</gene>
<evidence type="ECO:0000256" key="8">
    <source>
        <dbReference type="SAM" id="Phobius"/>
    </source>
</evidence>
<dbReference type="Pfam" id="PF01594">
    <property type="entry name" value="AI-2E_transport"/>
    <property type="match status" value="1"/>
</dbReference>
<evidence type="ECO:0000256" key="5">
    <source>
        <dbReference type="ARBA" id="ARBA00022692"/>
    </source>
</evidence>
<name>A0A937F997_9BACT</name>
<keyword evidence="4" id="KW-1003">Cell membrane</keyword>
<keyword evidence="3" id="KW-0813">Transport</keyword>
<feature type="transmembrane region" description="Helical" evidence="8">
    <location>
        <begin position="158"/>
        <end position="175"/>
    </location>
</feature>
<feature type="transmembrane region" description="Helical" evidence="8">
    <location>
        <begin position="209"/>
        <end position="231"/>
    </location>
</feature>
<keyword evidence="6 8" id="KW-1133">Transmembrane helix</keyword>
<organism evidence="9 10">
    <name type="scientific">Fulvivirga sediminis</name>
    <dbReference type="NCBI Taxonomy" id="2803949"/>
    <lineage>
        <taxon>Bacteria</taxon>
        <taxon>Pseudomonadati</taxon>
        <taxon>Bacteroidota</taxon>
        <taxon>Cytophagia</taxon>
        <taxon>Cytophagales</taxon>
        <taxon>Fulvivirgaceae</taxon>
        <taxon>Fulvivirga</taxon>
    </lineage>
</organism>
<keyword evidence="5 8" id="KW-0812">Transmembrane</keyword>
<feature type="transmembrane region" description="Helical" evidence="8">
    <location>
        <begin position="40"/>
        <end position="59"/>
    </location>
</feature>
<keyword evidence="7 8" id="KW-0472">Membrane</keyword>
<proteinExistence type="inferred from homology"/>
<feature type="transmembrane region" description="Helical" evidence="8">
    <location>
        <begin position="308"/>
        <end position="335"/>
    </location>
</feature>
<feature type="transmembrane region" description="Helical" evidence="8">
    <location>
        <begin position="272"/>
        <end position="288"/>
    </location>
</feature>
<evidence type="ECO:0000256" key="1">
    <source>
        <dbReference type="ARBA" id="ARBA00004651"/>
    </source>
</evidence>
<comment type="subcellular location">
    <subcellularLocation>
        <location evidence="1">Cell membrane</location>
        <topology evidence="1">Multi-pass membrane protein</topology>
    </subcellularLocation>
</comment>
<reference evidence="9" key="1">
    <citation type="submission" date="2021-01" db="EMBL/GenBank/DDBJ databases">
        <title>Fulvivirga kasyanovii gen. nov., sp nov., a novel member of the phylum Bacteroidetes isolated from seawater in a mussel farm.</title>
        <authorList>
            <person name="Zhao L.-H."/>
            <person name="Wang Z.-J."/>
        </authorList>
    </citation>
    <scope>NUCLEOTIDE SEQUENCE</scope>
    <source>
        <strain evidence="9">2943</strain>
    </source>
</reference>
<dbReference type="AlphaFoldDB" id="A0A937F997"/>
<evidence type="ECO:0000256" key="7">
    <source>
        <dbReference type="ARBA" id="ARBA00023136"/>
    </source>
</evidence>
<comment type="similarity">
    <text evidence="2">Belongs to the autoinducer-2 exporter (AI-2E) (TC 2.A.86) family.</text>
</comment>
<dbReference type="RefSeq" id="WP_202245355.1">
    <property type="nucleotide sequence ID" value="NZ_JAESIY010000008.1"/>
</dbReference>
<evidence type="ECO:0000256" key="6">
    <source>
        <dbReference type="ARBA" id="ARBA00022989"/>
    </source>
</evidence>
<sequence length="376" mass="42078">MGSIEEVEANMSFSIKKVFYVLAVLFGISALLFFGRPVIVPMAFALLISFILYPVCRFIEAKGVGRLWSILWTMLGVALFLVGLITLFGSQIVKIMQDFTDFSNRLHEILASLTSFINEKVSILPNVSENDIMDMSKDWFSSKGNKLVGAMLNNTSEFITGFVLTVIYAFLLLLYRNGLKRAFVNFAASDKQEDYAHMIDNMQRVGQKYLTGMFTLIVILGALNSIGLLLLGIDYAIFFGYLAAFLAIIPYVGTLIGGAIPTLYAFMNYDSIWYPLGVVLIFWFVQMLEGNFLSPKIVGGNLNLNALVAIIALIIGGSVWGIPGMILFLPFTAVFKVACEHYKQLKPISYLLRNDLYKKEENEGSLKKKMQKILKK</sequence>
<comment type="caution">
    <text evidence="9">The sequence shown here is derived from an EMBL/GenBank/DDBJ whole genome shotgun (WGS) entry which is preliminary data.</text>
</comment>
<feature type="transmembrane region" description="Helical" evidence="8">
    <location>
        <begin position="237"/>
        <end position="260"/>
    </location>
</feature>
<accession>A0A937F997</accession>
<feature type="transmembrane region" description="Helical" evidence="8">
    <location>
        <begin position="18"/>
        <end position="34"/>
    </location>
</feature>
<dbReference type="Proteomes" id="UP000659388">
    <property type="component" value="Unassembled WGS sequence"/>
</dbReference>
<protein>
    <submittedName>
        <fullName evidence="9">AI-2E family transporter</fullName>
    </submittedName>
</protein>
<evidence type="ECO:0000313" key="9">
    <source>
        <dbReference type="EMBL" id="MBL3657571.1"/>
    </source>
</evidence>
<dbReference type="EMBL" id="JAESIY010000008">
    <property type="protein sequence ID" value="MBL3657571.1"/>
    <property type="molecule type" value="Genomic_DNA"/>
</dbReference>
<evidence type="ECO:0000256" key="2">
    <source>
        <dbReference type="ARBA" id="ARBA00009773"/>
    </source>
</evidence>
<evidence type="ECO:0000256" key="4">
    <source>
        <dbReference type="ARBA" id="ARBA00022475"/>
    </source>
</evidence>
<dbReference type="PANTHER" id="PTHR21716:SF53">
    <property type="entry name" value="PERMEASE PERM-RELATED"/>
    <property type="match status" value="1"/>
</dbReference>